<evidence type="ECO:0000313" key="2">
    <source>
        <dbReference type="EMBL" id="QUX23230.1"/>
    </source>
</evidence>
<feature type="region of interest" description="Disordered" evidence="1">
    <location>
        <begin position="1"/>
        <end position="101"/>
    </location>
</feature>
<evidence type="ECO:0000256" key="1">
    <source>
        <dbReference type="SAM" id="MobiDB-lite"/>
    </source>
</evidence>
<gene>
    <name evidence="2" type="ORF">KGD84_02180</name>
</gene>
<sequence length="101" mass="11024">MPRSTPVASKRSATLHPLGRNRPEDVPGAHKNEGERSMAGKWKAIKQELKRNQDSQKPTSLGEAVSQASKSTQSTSLLSSARAAQRSQREGRLFNRKGKSA</sequence>
<dbReference type="EMBL" id="CP074133">
    <property type="protein sequence ID" value="QUX23230.1"/>
    <property type="molecule type" value="Genomic_DNA"/>
</dbReference>
<keyword evidence="3" id="KW-1185">Reference proteome</keyword>
<feature type="compositionally biased region" description="Basic and acidic residues" evidence="1">
    <location>
        <begin position="21"/>
        <end position="38"/>
    </location>
</feature>
<proteinExistence type="predicted"/>
<feature type="compositionally biased region" description="Basic and acidic residues" evidence="1">
    <location>
        <begin position="45"/>
        <end position="54"/>
    </location>
</feature>
<dbReference type="Proteomes" id="UP000676079">
    <property type="component" value="Chromosome"/>
</dbReference>
<accession>A0ABX8BNE6</accession>
<organism evidence="2 3">
    <name type="scientific">Nocardiopsis changdeensis</name>
    <dbReference type="NCBI Taxonomy" id="2831969"/>
    <lineage>
        <taxon>Bacteria</taxon>
        <taxon>Bacillati</taxon>
        <taxon>Actinomycetota</taxon>
        <taxon>Actinomycetes</taxon>
        <taxon>Streptosporangiales</taxon>
        <taxon>Nocardiopsidaceae</taxon>
        <taxon>Nocardiopsis</taxon>
    </lineage>
</organism>
<name>A0ABX8BNE6_9ACTN</name>
<protein>
    <submittedName>
        <fullName evidence="2">Uncharacterized protein</fullName>
    </submittedName>
</protein>
<dbReference type="RefSeq" id="WP_220564454.1">
    <property type="nucleotide sequence ID" value="NZ_CP074133.1"/>
</dbReference>
<feature type="compositionally biased region" description="Low complexity" evidence="1">
    <location>
        <begin position="66"/>
        <end position="86"/>
    </location>
</feature>
<evidence type="ECO:0000313" key="3">
    <source>
        <dbReference type="Proteomes" id="UP000676079"/>
    </source>
</evidence>
<reference evidence="2 3" key="1">
    <citation type="submission" date="2021-05" db="EMBL/GenBank/DDBJ databases">
        <title>Direct Submission.</title>
        <authorList>
            <person name="Li K."/>
            <person name="Gao J."/>
        </authorList>
    </citation>
    <scope>NUCLEOTIDE SEQUENCE [LARGE SCALE GENOMIC DNA]</scope>
    <source>
        <strain evidence="2 3">Mg02</strain>
    </source>
</reference>